<proteinExistence type="predicted"/>
<dbReference type="InterPro" id="IPR025058">
    <property type="entry name" value="DUF3995"/>
</dbReference>
<evidence type="ECO:0008006" key="4">
    <source>
        <dbReference type="Google" id="ProtNLM"/>
    </source>
</evidence>
<reference evidence="2 3" key="1">
    <citation type="submission" date="2020-08" db="EMBL/GenBank/DDBJ databases">
        <title>Genomic Encyclopedia of Type Strains, Phase IV (KMG-V): Genome sequencing to study the core and pangenomes of soil and plant-associated prokaryotes.</title>
        <authorList>
            <person name="Whitman W."/>
        </authorList>
    </citation>
    <scope>NUCLEOTIDE SEQUENCE [LARGE SCALE GENOMIC DNA]</scope>
    <source>
        <strain evidence="2 3">S3M1</strain>
    </source>
</reference>
<dbReference type="Pfam" id="PF13160">
    <property type="entry name" value="DUF3995"/>
    <property type="match status" value="1"/>
</dbReference>
<protein>
    <recommendedName>
        <fullName evidence="4">DUF3995 domain-containing protein</fullName>
    </recommendedName>
</protein>
<evidence type="ECO:0000256" key="1">
    <source>
        <dbReference type="SAM" id="Phobius"/>
    </source>
</evidence>
<name>A0A7W8ZNB7_9SPHI</name>
<evidence type="ECO:0000313" key="3">
    <source>
        <dbReference type="Proteomes" id="UP000537204"/>
    </source>
</evidence>
<feature type="transmembrane region" description="Helical" evidence="1">
    <location>
        <begin position="122"/>
        <end position="142"/>
    </location>
</feature>
<dbReference type="Proteomes" id="UP000537204">
    <property type="component" value="Unassembled WGS sequence"/>
</dbReference>
<feature type="transmembrane region" description="Helical" evidence="1">
    <location>
        <begin position="83"/>
        <end position="101"/>
    </location>
</feature>
<gene>
    <name evidence="2" type="ORF">HDE68_003095</name>
</gene>
<accession>A0A7W8ZNB7</accession>
<feature type="transmembrane region" description="Helical" evidence="1">
    <location>
        <begin position="6"/>
        <end position="26"/>
    </location>
</feature>
<keyword evidence="1" id="KW-0472">Membrane</keyword>
<organism evidence="2 3">
    <name type="scientific">Pedobacter cryoconitis</name>
    <dbReference type="NCBI Taxonomy" id="188932"/>
    <lineage>
        <taxon>Bacteria</taxon>
        <taxon>Pseudomonadati</taxon>
        <taxon>Bacteroidota</taxon>
        <taxon>Sphingobacteriia</taxon>
        <taxon>Sphingobacteriales</taxon>
        <taxon>Sphingobacteriaceae</taxon>
        <taxon>Pedobacter</taxon>
    </lineage>
</organism>
<evidence type="ECO:0000313" key="2">
    <source>
        <dbReference type="EMBL" id="MBB5637182.1"/>
    </source>
</evidence>
<dbReference type="EMBL" id="JACHCE010000004">
    <property type="protein sequence ID" value="MBB5637182.1"/>
    <property type="molecule type" value="Genomic_DNA"/>
</dbReference>
<dbReference type="RefSeq" id="WP_183883057.1">
    <property type="nucleotide sequence ID" value="NZ_JACHCE010000004.1"/>
</dbReference>
<feature type="transmembrane region" description="Helical" evidence="1">
    <location>
        <begin position="47"/>
        <end position="68"/>
    </location>
</feature>
<sequence length="143" mass="15939">MTLLNTIVFLTLSFIHIYWAFGGQWGKELSVPTTDSGQKLFVPGVRATLFVAAGLLIFAAVNLSIRVLPGLATHTLFVITPLYLKYGILMIGLIFLLRSIGDFNYVGLMKKHKTSPFAKNDTRFYVPLCLIIFIAHALIFALF</sequence>
<keyword evidence="1" id="KW-0812">Transmembrane</keyword>
<dbReference type="AlphaFoldDB" id="A0A7W8ZNB7"/>
<comment type="caution">
    <text evidence="2">The sequence shown here is derived from an EMBL/GenBank/DDBJ whole genome shotgun (WGS) entry which is preliminary data.</text>
</comment>
<keyword evidence="1" id="KW-1133">Transmembrane helix</keyword>